<feature type="binding site" evidence="5">
    <location>
        <begin position="158"/>
        <end position="160"/>
    </location>
    <ligand>
        <name>substrate</name>
    </ligand>
</feature>
<keyword evidence="8" id="KW-1185">Reference proteome</keyword>
<dbReference type="EC" id="2.3.1.181" evidence="5"/>
<dbReference type="InterPro" id="IPR045864">
    <property type="entry name" value="aa-tRNA-synth_II/BPL/LPL"/>
</dbReference>
<dbReference type="InterPro" id="IPR020605">
    <property type="entry name" value="Octanoyltransferase_CS"/>
</dbReference>
<comment type="subcellular location">
    <subcellularLocation>
        <location evidence="5">Cytoplasm</location>
    </subcellularLocation>
</comment>
<dbReference type="Proteomes" id="UP001304461">
    <property type="component" value="Unassembled WGS sequence"/>
</dbReference>
<evidence type="ECO:0000259" key="6">
    <source>
        <dbReference type="PROSITE" id="PS51733"/>
    </source>
</evidence>
<feature type="active site" description="Acyl-thioester intermediate" evidence="5">
    <location>
        <position position="176"/>
    </location>
</feature>
<comment type="pathway">
    <text evidence="1 5">Protein modification; protein lipoylation via endogenous pathway; protein N(6)-(lipoyl)lysine from octanoyl-[acyl-carrier-protein]: step 1/2.</text>
</comment>
<feature type="binding site" evidence="5">
    <location>
        <begin position="78"/>
        <end position="85"/>
    </location>
    <ligand>
        <name>substrate</name>
    </ligand>
</feature>
<evidence type="ECO:0000256" key="4">
    <source>
        <dbReference type="ARBA" id="ARBA00024732"/>
    </source>
</evidence>
<dbReference type="RefSeq" id="WP_323305575.1">
    <property type="nucleotide sequence ID" value="NZ_JAYGHX010000005.1"/>
</dbReference>
<feature type="domain" description="BPL/LPL catalytic" evidence="6">
    <location>
        <begin position="36"/>
        <end position="214"/>
    </location>
</feature>
<feature type="site" description="Lowers pKa of active site Cys" evidence="5">
    <location>
        <position position="142"/>
    </location>
</feature>
<evidence type="ECO:0000256" key="5">
    <source>
        <dbReference type="HAMAP-Rule" id="MF_00013"/>
    </source>
</evidence>
<dbReference type="PROSITE" id="PS51733">
    <property type="entry name" value="BPL_LPL_CATALYTIC"/>
    <property type="match status" value="1"/>
</dbReference>
<keyword evidence="3 5" id="KW-0012">Acyltransferase</keyword>
<dbReference type="Gene3D" id="3.30.930.10">
    <property type="entry name" value="Bira Bifunctional Protein, Domain 2"/>
    <property type="match status" value="1"/>
</dbReference>
<dbReference type="HAMAP" id="MF_00013">
    <property type="entry name" value="LipB"/>
    <property type="match status" value="1"/>
</dbReference>
<dbReference type="CDD" id="cd16444">
    <property type="entry name" value="LipB"/>
    <property type="match status" value="1"/>
</dbReference>
<dbReference type="NCBIfam" id="TIGR00214">
    <property type="entry name" value="lipB"/>
    <property type="match status" value="1"/>
</dbReference>
<keyword evidence="5" id="KW-0963">Cytoplasm</keyword>
<organism evidence="7 8">
    <name type="scientific">Cyanobium gracile UHCC 0139</name>
    <dbReference type="NCBI Taxonomy" id="3110308"/>
    <lineage>
        <taxon>Bacteria</taxon>
        <taxon>Bacillati</taxon>
        <taxon>Cyanobacteriota</taxon>
        <taxon>Cyanophyceae</taxon>
        <taxon>Synechococcales</taxon>
        <taxon>Prochlorococcaceae</taxon>
        <taxon>Cyanobium</taxon>
    </lineage>
</organism>
<dbReference type="SUPFAM" id="SSF55681">
    <property type="entry name" value="Class II aaRS and biotin synthetases"/>
    <property type="match status" value="1"/>
</dbReference>
<comment type="catalytic activity">
    <reaction evidence="5">
        <text>octanoyl-[ACP] + L-lysyl-[protein] = N(6)-octanoyl-L-lysyl-[protein] + holo-[ACP] + H(+)</text>
        <dbReference type="Rhea" id="RHEA:17665"/>
        <dbReference type="Rhea" id="RHEA-COMP:9636"/>
        <dbReference type="Rhea" id="RHEA-COMP:9685"/>
        <dbReference type="Rhea" id="RHEA-COMP:9752"/>
        <dbReference type="Rhea" id="RHEA-COMP:9928"/>
        <dbReference type="ChEBI" id="CHEBI:15378"/>
        <dbReference type="ChEBI" id="CHEBI:29969"/>
        <dbReference type="ChEBI" id="CHEBI:64479"/>
        <dbReference type="ChEBI" id="CHEBI:78463"/>
        <dbReference type="ChEBI" id="CHEBI:78809"/>
        <dbReference type="EC" id="2.3.1.181"/>
    </reaction>
</comment>
<comment type="function">
    <text evidence="4 5">Catalyzes the transfer of endogenously produced octanoic acid from octanoyl-acyl-carrier-protein onto the lipoyl domains of lipoate-dependent enzymes. Lipoyl-ACP can also act as a substrate although octanoyl-ACP is likely to be the physiological substrate.</text>
</comment>
<evidence type="ECO:0000256" key="1">
    <source>
        <dbReference type="ARBA" id="ARBA00004821"/>
    </source>
</evidence>
<dbReference type="Pfam" id="PF21948">
    <property type="entry name" value="LplA-B_cat"/>
    <property type="match status" value="1"/>
</dbReference>
<dbReference type="PROSITE" id="PS01313">
    <property type="entry name" value="LIPB"/>
    <property type="match status" value="1"/>
</dbReference>
<gene>
    <name evidence="5 7" type="primary">lipB</name>
    <name evidence="7" type="ORF">VB738_09830</name>
</gene>
<evidence type="ECO:0000313" key="8">
    <source>
        <dbReference type="Proteomes" id="UP001304461"/>
    </source>
</evidence>
<protein>
    <recommendedName>
        <fullName evidence="5">Octanoyltransferase</fullName>
        <ecNumber evidence="5">2.3.1.181</ecNumber>
    </recommendedName>
    <alternativeName>
        <fullName evidence="5">Lipoate-protein ligase B</fullName>
    </alternativeName>
    <alternativeName>
        <fullName evidence="5">Lipoyl/octanoyl transferase</fullName>
    </alternativeName>
    <alternativeName>
        <fullName evidence="5">Octanoyl-[acyl-carrier-protein]-protein N-octanoyltransferase</fullName>
    </alternativeName>
</protein>
<name>A0ABU5RUW2_9CYAN</name>
<accession>A0ABU5RUW2</accession>
<comment type="miscellaneous">
    <text evidence="5">In the reaction, the free carboxyl group of octanoic acid is attached via an amide linkage to the epsilon-amino group of a specific lysine residue of lipoyl domains of lipoate-dependent enzymes.</text>
</comment>
<dbReference type="PANTHER" id="PTHR10993">
    <property type="entry name" value="OCTANOYLTRANSFERASE"/>
    <property type="match status" value="1"/>
</dbReference>
<dbReference type="EMBL" id="JAYGHX010000005">
    <property type="protein sequence ID" value="MEA5391554.1"/>
    <property type="molecule type" value="Genomic_DNA"/>
</dbReference>
<evidence type="ECO:0000256" key="3">
    <source>
        <dbReference type="ARBA" id="ARBA00023315"/>
    </source>
</evidence>
<reference evidence="7 8" key="1">
    <citation type="submission" date="2023-12" db="EMBL/GenBank/DDBJ databases">
        <title>Baltic Sea Cyanobacteria.</title>
        <authorList>
            <person name="Delbaje E."/>
            <person name="Fewer D.P."/>
            <person name="Shishido T.K."/>
        </authorList>
    </citation>
    <scope>NUCLEOTIDE SEQUENCE [LARGE SCALE GENOMIC DNA]</scope>
    <source>
        <strain evidence="7 8">UHCC 0139</strain>
    </source>
</reference>
<keyword evidence="2 5" id="KW-0808">Transferase</keyword>
<dbReference type="GO" id="GO:0033819">
    <property type="term" value="F:lipoyl(octanoyl) transferase activity"/>
    <property type="evidence" value="ECO:0007669"/>
    <property type="project" value="UniProtKB-EC"/>
</dbReference>
<dbReference type="InterPro" id="IPR004143">
    <property type="entry name" value="BPL_LPL_catalytic"/>
</dbReference>
<evidence type="ECO:0000313" key="7">
    <source>
        <dbReference type="EMBL" id="MEA5391554.1"/>
    </source>
</evidence>
<proteinExistence type="inferred from homology"/>
<comment type="similarity">
    <text evidence="5">Belongs to the LipB family.</text>
</comment>
<dbReference type="PANTHER" id="PTHR10993:SF7">
    <property type="entry name" value="LIPOYLTRANSFERASE 2, MITOCHONDRIAL-RELATED"/>
    <property type="match status" value="1"/>
</dbReference>
<sequence>MAPNTPAILFEARSPVPFPLAWEWQRRLQRRRLDDPAAPDALLLLQHTPCYTLGRGASLEHLGFDPAHPPLPLHRIDRGGEVTHHLPGQLVLYPVLDLQRHGGDLHLYLRALEDVVLAVLQELGLEGERIEGLTGVWLEGRKLAAIGVGARRWISQHGLALNVDCSLEGFGAIVPCGLADRPVGRLVDWRPALTAAQVAPLLLAAFARRFGLALRPPGPQEGLAGLGEGEGRSGLGES</sequence>
<evidence type="ECO:0000256" key="2">
    <source>
        <dbReference type="ARBA" id="ARBA00022679"/>
    </source>
</evidence>
<comment type="caution">
    <text evidence="7">The sequence shown here is derived from an EMBL/GenBank/DDBJ whole genome shotgun (WGS) entry which is preliminary data.</text>
</comment>
<dbReference type="InterPro" id="IPR000544">
    <property type="entry name" value="Octanoyltransferase"/>
</dbReference>
<feature type="binding site" evidence="5">
    <location>
        <begin position="145"/>
        <end position="147"/>
    </location>
    <ligand>
        <name>substrate</name>
    </ligand>
</feature>